<accession>A0A1M2V3Q5</accession>
<feature type="region of interest" description="Disordered" evidence="1">
    <location>
        <begin position="125"/>
        <end position="147"/>
    </location>
</feature>
<dbReference type="Proteomes" id="UP000184267">
    <property type="component" value="Unassembled WGS sequence"/>
</dbReference>
<organism evidence="2 3">
    <name type="scientific">Trametes pubescens</name>
    <name type="common">White-rot fungus</name>
    <dbReference type="NCBI Taxonomy" id="154538"/>
    <lineage>
        <taxon>Eukaryota</taxon>
        <taxon>Fungi</taxon>
        <taxon>Dikarya</taxon>
        <taxon>Basidiomycota</taxon>
        <taxon>Agaricomycotina</taxon>
        <taxon>Agaricomycetes</taxon>
        <taxon>Polyporales</taxon>
        <taxon>Polyporaceae</taxon>
        <taxon>Trametes</taxon>
    </lineage>
</organism>
<dbReference type="AlphaFoldDB" id="A0A1M2V3Q5"/>
<dbReference type="EMBL" id="MNAD01001690">
    <property type="protein sequence ID" value="OJT02249.1"/>
    <property type="molecule type" value="Genomic_DNA"/>
</dbReference>
<name>A0A1M2V3Q5_TRAPU</name>
<reference evidence="2 3" key="1">
    <citation type="submission" date="2016-10" db="EMBL/GenBank/DDBJ databases">
        <title>Genome sequence of the basidiomycete white-rot fungus Trametes pubescens.</title>
        <authorList>
            <person name="Makela M.R."/>
            <person name="Granchi Z."/>
            <person name="Peng M."/>
            <person name="De Vries R.P."/>
            <person name="Grigoriev I."/>
            <person name="Riley R."/>
            <person name="Hilden K."/>
        </authorList>
    </citation>
    <scope>NUCLEOTIDE SEQUENCE [LARGE SCALE GENOMIC DNA]</scope>
    <source>
        <strain evidence="2 3">FBCC735</strain>
    </source>
</reference>
<comment type="caution">
    <text evidence="2">The sequence shown here is derived from an EMBL/GenBank/DDBJ whole genome shotgun (WGS) entry which is preliminary data.</text>
</comment>
<feature type="compositionally biased region" description="Low complexity" evidence="1">
    <location>
        <begin position="130"/>
        <end position="141"/>
    </location>
</feature>
<evidence type="ECO:0000256" key="1">
    <source>
        <dbReference type="SAM" id="MobiDB-lite"/>
    </source>
</evidence>
<gene>
    <name evidence="2" type="ORF">TRAPUB_7230</name>
</gene>
<proteinExistence type="predicted"/>
<protein>
    <submittedName>
        <fullName evidence="2">Uncharacterized protein</fullName>
    </submittedName>
</protein>
<evidence type="ECO:0000313" key="3">
    <source>
        <dbReference type="Proteomes" id="UP000184267"/>
    </source>
</evidence>
<evidence type="ECO:0000313" key="2">
    <source>
        <dbReference type="EMBL" id="OJT02249.1"/>
    </source>
</evidence>
<sequence>MHARRPDPRSRPVSSCLCRVAGQAAQGSVSRAGRLLADHCSGARAPFSLQSTSHTVAAAEKGATPEAGTAGSMCPEARHRFREIIAGAGAVARRLRGRGRTRGATMKGRVGHLLQASAVRVSPCAPAWTSGAGPPLGSGPSRAKGKR</sequence>
<keyword evidence="3" id="KW-1185">Reference proteome</keyword>